<name>A7RMI1_NEMVE</name>
<comment type="subcellular location">
    <subcellularLocation>
        <location evidence="4">Cytoplasm</location>
    </subcellularLocation>
    <subcellularLocation>
        <location evidence="1">Early endosome membrane</location>
    </subcellularLocation>
    <subcellularLocation>
        <location evidence="3">Late endosome membrane</location>
        <topology evidence="3">Peripheral membrane protein</topology>
        <orientation evidence="3">Cytoplasmic side</orientation>
    </subcellularLocation>
    <subcellularLocation>
        <location evidence="2">Lysosome</location>
    </subcellularLocation>
</comment>
<accession>A7RMI1</accession>
<evidence type="ECO:0000313" key="20">
    <source>
        <dbReference type="Proteomes" id="UP000001593"/>
    </source>
</evidence>
<dbReference type="InterPro" id="IPR037911">
    <property type="entry name" value="SNX16_PX"/>
</dbReference>
<dbReference type="InParanoid" id="A7RMI1"/>
<dbReference type="GO" id="GO:0005770">
    <property type="term" value="C:late endosome"/>
    <property type="evidence" value="ECO:0000318"/>
    <property type="project" value="GO_Central"/>
</dbReference>
<dbReference type="FunFam" id="3.30.1520.10:FF:000011">
    <property type="entry name" value="Putative sorting nexin-16"/>
    <property type="match status" value="1"/>
</dbReference>
<dbReference type="Gene3D" id="3.30.1520.10">
    <property type="entry name" value="Phox-like domain"/>
    <property type="match status" value="1"/>
</dbReference>
<dbReference type="CDD" id="cd07276">
    <property type="entry name" value="PX_SNX16"/>
    <property type="match status" value="1"/>
</dbReference>
<dbReference type="eggNOG" id="KOG2101">
    <property type="taxonomic scope" value="Eukaryota"/>
</dbReference>
<evidence type="ECO:0000256" key="2">
    <source>
        <dbReference type="ARBA" id="ARBA00004371"/>
    </source>
</evidence>
<keyword evidence="9" id="KW-0653">Protein transport</keyword>
<evidence type="ECO:0000256" key="13">
    <source>
        <dbReference type="ARBA" id="ARBA00023228"/>
    </source>
</evidence>
<dbReference type="GO" id="GO:0045022">
    <property type="term" value="P:early endosome to late endosome transport"/>
    <property type="evidence" value="ECO:0000318"/>
    <property type="project" value="GO_Central"/>
</dbReference>
<dbReference type="GO" id="GO:0031901">
    <property type="term" value="C:early endosome membrane"/>
    <property type="evidence" value="ECO:0007669"/>
    <property type="project" value="UniProtKB-SubCell"/>
</dbReference>
<dbReference type="GO" id="GO:0005769">
    <property type="term" value="C:early endosome"/>
    <property type="evidence" value="ECO:0000318"/>
    <property type="project" value="GO_Central"/>
</dbReference>
<evidence type="ECO:0000256" key="14">
    <source>
        <dbReference type="ARBA" id="ARBA00063452"/>
    </source>
</evidence>
<evidence type="ECO:0000256" key="7">
    <source>
        <dbReference type="ARBA" id="ARBA00022553"/>
    </source>
</evidence>
<keyword evidence="11" id="KW-0446">Lipid-binding</keyword>
<evidence type="ECO:0000256" key="15">
    <source>
        <dbReference type="ARBA" id="ARBA00071931"/>
    </source>
</evidence>
<evidence type="ECO:0000256" key="6">
    <source>
        <dbReference type="ARBA" id="ARBA00022490"/>
    </source>
</evidence>
<evidence type="ECO:0000259" key="18">
    <source>
        <dbReference type="PROSITE" id="PS50195"/>
    </source>
</evidence>
<sequence>MAVVIPSSSLSRYREKMASVDVGQVVFLNLSLSESTGQRTLTGRRQHRLKMNEQLAEESDNGIRAPITGYEVVERREKFTVYKIQVLCQGRSWFVFRRYTDFVRLNNKLRQAFSGFIIKMPGKRFLRDNYDPEFLEERAHGLQMFMNSIMRHSKISRSKLLREFLCIDDPPGPFDSLEESRAYCQSLEYDIEDLKEKIEELESELSATKSQLAQARVQQEALVSSLNAERSHGRQTPHVETNGTEVPGKLTKEKFSPWGEKVEVSAHSSGVKPASRFGPLTSTPRKQSHDSSDTSHATNSKIDGLKTTPNGVIPDSKEETFNTSIASKSEWSETGSFDDFSASDIEQNRKESNVSERMAKEVIKEEDNSEVNKDDIKNKISAEEKG</sequence>
<feature type="compositionally biased region" description="Basic and acidic residues" evidence="17">
    <location>
        <begin position="250"/>
        <end position="264"/>
    </location>
</feature>
<dbReference type="AlphaFoldDB" id="A7RMI1"/>
<dbReference type="PANTHER" id="PTHR22999">
    <property type="entry name" value="PX SERINE/THREONINE KINASE PXK"/>
    <property type="match status" value="1"/>
</dbReference>
<dbReference type="Proteomes" id="UP000001593">
    <property type="component" value="Unassembled WGS sequence"/>
</dbReference>
<comment type="subunit">
    <text evidence="14">Homooligomer. Interacts with EGFR.</text>
</comment>
<dbReference type="PROSITE" id="PS50195">
    <property type="entry name" value="PX"/>
    <property type="match status" value="1"/>
</dbReference>
<dbReference type="Pfam" id="PF00787">
    <property type="entry name" value="PX"/>
    <property type="match status" value="1"/>
</dbReference>
<evidence type="ECO:0000256" key="11">
    <source>
        <dbReference type="ARBA" id="ARBA00023121"/>
    </source>
</evidence>
<feature type="compositionally biased region" description="Basic and acidic residues" evidence="17">
    <location>
        <begin position="346"/>
        <end position="386"/>
    </location>
</feature>
<dbReference type="GO" id="GO:0005764">
    <property type="term" value="C:lysosome"/>
    <property type="evidence" value="ECO:0007669"/>
    <property type="project" value="UniProtKB-SubCell"/>
</dbReference>
<dbReference type="HOGENOM" id="CLU_716309_0_0_1"/>
<dbReference type="PANTHER" id="PTHR22999:SF23">
    <property type="entry name" value="SORTING NEXIN-16"/>
    <property type="match status" value="1"/>
</dbReference>
<evidence type="ECO:0000256" key="9">
    <source>
        <dbReference type="ARBA" id="ARBA00022927"/>
    </source>
</evidence>
<organism evidence="19 20">
    <name type="scientific">Nematostella vectensis</name>
    <name type="common">Starlet sea anemone</name>
    <dbReference type="NCBI Taxonomy" id="45351"/>
    <lineage>
        <taxon>Eukaryota</taxon>
        <taxon>Metazoa</taxon>
        <taxon>Cnidaria</taxon>
        <taxon>Anthozoa</taxon>
        <taxon>Hexacorallia</taxon>
        <taxon>Actiniaria</taxon>
        <taxon>Edwardsiidae</taxon>
        <taxon>Nematostella</taxon>
    </lineage>
</organism>
<dbReference type="GO" id="GO:0031902">
    <property type="term" value="C:late endosome membrane"/>
    <property type="evidence" value="ECO:0007669"/>
    <property type="project" value="UniProtKB-SubCell"/>
</dbReference>
<dbReference type="GO" id="GO:0001881">
    <property type="term" value="P:receptor recycling"/>
    <property type="evidence" value="ECO:0000318"/>
    <property type="project" value="GO_Central"/>
</dbReference>
<dbReference type="SMART" id="SM00312">
    <property type="entry name" value="PX"/>
    <property type="match status" value="1"/>
</dbReference>
<evidence type="ECO:0000256" key="5">
    <source>
        <dbReference type="ARBA" id="ARBA00022448"/>
    </source>
</evidence>
<evidence type="ECO:0000313" key="19">
    <source>
        <dbReference type="EMBL" id="EDO47349.1"/>
    </source>
</evidence>
<feature type="domain" description="PX" evidence="18">
    <location>
        <begin position="60"/>
        <end position="172"/>
    </location>
</feature>
<dbReference type="InterPro" id="IPR001683">
    <property type="entry name" value="PX_dom"/>
</dbReference>
<keyword evidence="12" id="KW-0472">Membrane</keyword>
<reference evidence="19 20" key="1">
    <citation type="journal article" date="2007" name="Science">
        <title>Sea anemone genome reveals ancestral eumetazoan gene repertoire and genomic organization.</title>
        <authorList>
            <person name="Putnam N.H."/>
            <person name="Srivastava M."/>
            <person name="Hellsten U."/>
            <person name="Dirks B."/>
            <person name="Chapman J."/>
            <person name="Salamov A."/>
            <person name="Terry A."/>
            <person name="Shapiro H."/>
            <person name="Lindquist E."/>
            <person name="Kapitonov V.V."/>
            <person name="Jurka J."/>
            <person name="Genikhovich G."/>
            <person name="Grigoriev I.V."/>
            <person name="Lucas S.M."/>
            <person name="Steele R.E."/>
            <person name="Finnerty J.R."/>
            <person name="Technau U."/>
            <person name="Martindale M.Q."/>
            <person name="Rokhsar D.S."/>
        </authorList>
    </citation>
    <scope>NUCLEOTIDE SEQUENCE [LARGE SCALE GENOMIC DNA]</scope>
    <source>
        <strain evidence="20">CH2 X CH6</strain>
    </source>
</reference>
<evidence type="ECO:0000256" key="8">
    <source>
        <dbReference type="ARBA" id="ARBA00022753"/>
    </source>
</evidence>
<feature type="compositionally biased region" description="Polar residues" evidence="17">
    <location>
        <begin position="321"/>
        <end position="335"/>
    </location>
</feature>
<keyword evidence="20" id="KW-1185">Reference proteome</keyword>
<evidence type="ECO:0000256" key="17">
    <source>
        <dbReference type="SAM" id="MobiDB-lite"/>
    </source>
</evidence>
<evidence type="ECO:0000256" key="10">
    <source>
        <dbReference type="ARBA" id="ARBA00023054"/>
    </source>
</evidence>
<dbReference type="STRING" id="45351.A7RMI1"/>
<keyword evidence="5" id="KW-0813">Transport</keyword>
<dbReference type="GO" id="GO:0008333">
    <property type="term" value="P:endosome to lysosome transport"/>
    <property type="evidence" value="ECO:0000318"/>
    <property type="project" value="GO_Central"/>
</dbReference>
<dbReference type="GO" id="GO:0015031">
    <property type="term" value="P:protein transport"/>
    <property type="evidence" value="ECO:0007669"/>
    <property type="project" value="UniProtKB-KW"/>
</dbReference>
<dbReference type="InterPro" id="IPR051837">
    <property type="entry name" value="SortingNexin/PXDomain-PKLike"/>
</dbReference>
<gene>
    <name evidence="19" type="ORF">NEMVEDRAFT_v1g239374</name>
</gene>
<dbReference type="SUPFAM" id="SSF64268">
    <property type="entry name" value="PX domain"/>
    <property type="match status" value="1"/>
</dbReference>
<keyword evidence="13" id="KW-0458">Lysosome</keyword>
<keyword evidence="6" id="KW-0963">Cytoplasm</keyword>
<evidence type="ECO:0000256" key="3">
    <source>
        <dbReference type="ARBA" id="ARBA00004492"/>
    </source>
</evidence>
<evidence type="ECO:0000256" key="16">
    <source>
        <dbReference type="SAM" id="Coils"/>
    </source>
</evidence>
<keyword evidence="7" id="KW-0597">Phosphoprotein</keyword>
<dbReference type="OrthoDB" id="5959907at2759"/>
<evidence type="ECO:0000256" key="12">
    <source>
        <dbReference type="ARBA" id="ARBA00023136"/>
    </source>
</evidence>
<protein>
    <recommendedName>
        <fullName evidence="15">Sorting nexin-16</fullName>
    </recommendedName>
</protein>
<dbReference type="InterPro" id="IPR036871">
    <property type="entry name" value="PX_dom_sf"/>
</dbReference>
<keyword evidence="8" id="KW-0967">Endosome</keyword>
<feature type="region of interest" description="Disordered" evidence="17">
    <location>
        <begin position="224"/>
        <end position="386"/>
    </location>
</feature>
<dbReference type="EMBL" id="DS469520">
    <property type="protein sequence ID" value="EDO47349.1"/>
    <property type="molecule type" value="Genomic_DNA"/>
</dbReference>
<evidence type="ECO:0000256" key="4">
    <source>
        <dbReference type="ARBA" id="ARBA00004496"/>
    </source>
</evidence>
<evidence type="ECO:0000256" key="1">
    <source>
        <dbReference type="ARBA" id="ARBA00004146"/>
    </source>
</evidence>
<feature type="coiled-coil region" evidence="16">
    <location>
        <begin position="177"/>
        <end position="218"/>
    </location>
</feature>
<proteinExistence type="predicted"/>
<keyword evidence="10 16" id="KW-0175">Coiled coil</keyword>
<dbReference type="GO" id="GO:0035091">
    <property type="term" value="F:phosphatidylinositol binding"/>
    <property type="evidence" value="ECO:0000318"/>
    <property type="project" value="GO_Central"/>
</dbReference>
<dbReference type="KEGG" id="nve:5519506"/>